<evidence type="ECO:0000313" key="4">
    <source>
        <dbReference type="Proteomes" id="UP000596660"/>
    </source>
</evidence>
<feature type="transmembrane region" description="Helical" evidence="2">
    <location>
        <begin position="133"/>
        <end position="151"/>
    </location>
</feature>
<protein>
    <recommendedName>
        <fullName evidence="5">Ycf20-like protein</fullName>
    </recommendedName>
</protein>
<proteinExistence type="inferred from homology"/>
<dbReference type="InterPro" id="IPR007572">
    <property type="entry name" value="Uncharacterised_Ycf20"/>
</dbReference>
<keyword evidence="2" id="KW-0812">Transmembrane</keyword>
<sequence length="186" mass="20409">MNVIPTSTKISNLRFSIRILVASLQKVALSHGNGGHFGLSFVQVKELSKIGGCKRMDWSIKSSADGKGLDPLTGSGDGRTRLLKTIQSLQIKLNARIRDFRKDLPKKFLFFLVGFYCATAFATVIGQTGDWDIMSAAVAVAVVEGIGALMYKASVPLLDRSRNLIVLFNYWKAGLTLGLFLDSFKY</sequence>
<organism evidence="3 4">
    <name type="scientific">Chenopodium quinoa</name>
    <name type="common">Quinoa</name>
    <dbReference type="NCBI Taxonomy" id="63459"/>
    <lineage>
        <taxon>Eukaryota</taxon>
        <taxon>Viridiplantae</taxon>
        <taxon>Streptophyta</taxon>
        <taxon>Embryophyta</taxon>
        <taxon>Tracheophyta</taxon>
        <taxon>Spermatophyta</taxon>
        <taxon>Magnoliopsida</taxon>
        <taxon>eudicotyledons</taxon>
        <taxon>Gunneridae</taxon>
        <taxon>Pentapetalae</taxon>
        <taxon>Caryophyllales</taxon>
        <taxon>Chenopodiaceae</taxon>
        <taxon>Chenopodioideae</taxon>
        <taxon>Atripliceae</taxon>
        <taxon>Chenopodium</taxon>
    </lineage>
</organism>
<dbReference type="EnsemblPlants" id="AUR62004184-RA">
    <property type="protein sequence ID" value="AUR62004184-RA:cds"/>
    <property type="gene ID" value="AUR62004184"/>
</dbReference>
<reference evidence="3" key="1">
    <citation type="journal article" date="2017" name="Nature">
        <title>The genome of Chenopodium quinoa.</title>
        <authorList>
            <person name="Jarvis D.E."/>
            <person name="Ho Y.S."/>
            <person name="Lightfoot D.J."/>
            <person name="Schmoeckel S.M."/>
            <person name="Li B."/>
            <person name="Borm T.J.A."/>
            <person name="Ohyanagi H."/>
            <person name="Mineta K."/>
            <person name="Michell C.T."/>
            <person name="Saber N."/>
            <person name="Kharbatia N.M."/>
            <person name="Rupper R.R."/>
            <person name="Sharp A.R."/>
            <person name="Dally N."/>
            <person name="Boughton B.A."/>
            <person name="Woo Y.H."/>
            <person name="Gao G."/>
            <person name="Schijlen E.G.W.M."/>
            <person name="Guo X."/>
            <person name="Momin A.A."/>
            <person name="Negrao S."/>
            <person name="Al-Babili S."/>
            <person name="Gehring C."/>
            <person name="Roessner U."/>
            <person name="Jung C."/>
            <person name="Murphy K."/>
            <person name="Arold S.T."/>
            <person name="Gojobori T."/>
            <person name="van der Linden C.G."/>
            <person name="van Loo E.N."/>
            <person name="Jellen E.N."/>
            <person name="Maughan P.J."/>
            <person name="Tester M."/>
        </authorList>
    </citation>
    <scope>NUCLEOTIDE SEQUENCE [LARGE SCALE GENOMIC DNA]</scope>
    <source>
        <strain evidence="3">cv. PI 614886</strain>
    </source>
</reference>
<evidence type="ECO:0000256" key="1">
    <source>
        <dbReference type="ARBA" id="ARBA00009846"/>
    </source>
</evidence>
<dbReference type="Proteomes" id="UP000596660">
    <property type="component" value="Unplaced"/>
</dbReference>
<evidence type="ECO:0008006" key="5">
    <source>
        <dbReference type="Google" id="ProtNLM"/>
    </source>
</evidence>
<reference evidence="3" key="2">
    <citation type="submission" date="2021-03" db="UniProtKB">
        <authorList>
            <consortium name="EnsemblPlants"/>
        </authorList>
    </citation>
    <scope>IDENTIFICATION</scope>
</reference>
<feature type="transmembrane region" description="Helical" evidence="2">
    <location>
        <begin position="108"/>
        <end position="127"/>
    </location>
</feature>
<keyword evidence="2" id="KW-0472">Membrane</keyword>
<dbReference type="PANTHER" id="PTHR33787">
    <property type="match status" value="1"/>
</dbReference>
<accession>A0A803KYS5</accession>
<comment type="similarity">
    <text evidence="1">Belongs to the ycf20 family.</text>
</comment>
<dbReference type="Gramene" id="AUR62004184-RA">
    <property type="protein sequence ID" value="AUR62004184-RA:cds"/>
    <property type="gene ID" value="AUR62004184"/>
</dbReference>
<evidence type="ECO:0000313" key="3">
    <source>
        <dbReference type="EnsemblPlants" id="AUR62004184-RA:cds"/>
    </source>
</evidence>
<keyword evidence="2" id="KW-1133">Transmembrane helix</keyword>
<dbReference type="PANTHER" id="PTHR33787:SF3">
    <property type="entry name" value="YCF20-LIKE PROTEIN"/>
    <property type="match status" value="1"/>
</dbReference>
<dbReference type="AlphaFoldDB" id="A0A803KYS5"/>
<name>A0A803KYS5_CHEQI</name>
<feature type="transmembrane region" description="Helical" evidence="2">
    <location>
        <begin position="163"/>
        <end position="181"/>
    </location>
</feature>
<dbReference type="Pfam" id="PF04483">
    <property type="entry name" value="DUF565"/>
    <property type="match status" value="1"/>
</dbReference>
<evidence type="ECO:0000256" key="2">
    <source>
        <dbReference type="SAM" id="Phobius"/>
    </source>
</evidence>
<dbReference type="OMA" id="FEINIFI"/>
<keyword evidence="4" id="KW-1185">Reference proteome</keyword>